<keyword evidence="3" id="KW-1185">Reference proteome</keyword>
<proteinExistence type="predicted"/>
<feature type="region of interest" description="Disordered" evidence="1">
    <location>
        <begin position="627"/>
        <end position="678"/>
    </location>
</feature>
<evidence type="ECO:0000313" key="2">
    <source>
        <dbReference type="EMBL" id="KAH0812572.1"/>
    </source>
</evidence>
<reference evidence="2" key="1">
    <citation type="journal article" date="2020" name="J Insects Food Feed">
        <title>The yellow mealworm (Tenebrio molitor) genome: a resource for the emerging insects as food and feed industry.</title>
        <authorList>
            <person name="Eriksson T."/>
            <person name="Andere A."/>
            <person name="Kelstrup H."/>
            <person name="Emery V."/>
            <person name="Picard C."/>
        </authorList>
    </citation>
    <scope>NUCLEOTIDE SEQUENCE</scope>
    <source>
        <strain evidence="2">Stoneville</strain>
        <tissue evidence="2">Whole head</tissue>
    </source>
</reference>
<feature type="compositionally biased region" description="Polar residues" evidence="1">
    <location>
        <begin position="332"/>
        <end position="343"/>
    </location>
</feature>
<dbReference type="Proteomes" id="UP000719412">
    <property type="component" value="Unassembled WGS sequence"/>
</dbReference>
<evidence type="ECO:0000313" key="3">
    <source>
        <dbReference type="Proteomes" id="UP000719412"/>
    </source>
</evidence>
<feature type="compositionally biased region" description="Basic residues" evidence="1">
    <location>
        <begin position="302"/>
        <end position="313"/>
    </location>
</feature>
<gene>
    <name evidence="2" type="ORF">GEV33_010218</name>
</gene>
<feature type="region of interest" description="Disordered" evidence="1">
    <location>
        <begin position="293"/>
        <end position="344"/>
    </location>
</feature>
<reference evidence="2" key="2">
    <citation type="submission" date="2021-08" db="EMBL/GenBank/DDBJ databases">
        <authorList>
            <person name="Eriksson T."/>
        </authorList>
    </citation>
    <scope>NUCLEOTIDE SEQUENCE</scope>
    <source>
        <strain evidence="2">Stoneville</strain>
        <tissue evidence="2">Whole head</tissue>
    </source>
</reference>
<evidence type="ECO:0000256" key="1">
    <source>
        <dbReference type="SAM" id="MobiDB-lite"/>
    </source>
</evidence>
<name>A0A8J6LA06_TENMO</name>
<organism evidence="2 3">
    <name type="scientific">Tenebrio molitor</name>
    <name type="common">Yellow mealworm beetle</name>
    <dbReference type="NCBI Taxonomy" id="7067"/>
    <lineage>
        <taxon>Eukaryota</taxon>
        <taxon>Metazoa</taxon>
        <taxon>Ecdysozoa</taxon>
        <taxon>Arthropoda</taxon>
        <taxon>Hexapoda</taxon>
        <taxon>Insecta</taxon>
        <taxon>Pterygota</taxon>
        <taxon>Neoptera</taxon>
        <taxon>Endopterygota</taxon>
        <taxon>Coleoptera</taxon>
        <taxon>Polyphaga</taxon>
        <taxon>Cucujiformia</taxon>
        <taxon>Tenebrionidae</taxon>
        <taxon>Tenebrio</taxon>
    </lineage>
</organism>
<comment type="caution">
    <text evidence="2">The sequence shown here is derived from an EMBL/GenBank/DDBJ whole genome shotgun (WGS) entry which is preliminary data.</text>
</comment>
<feature type="compositionally biased region" description="Basic and acidic residues" evidence="1">
    <location>
        <begin position="643"/>
        <end position="662"/>
    </location>
</feature>
<dbReference type="EMBL" id="JABDTM020025938">
    <property type="protein sequence ID" value="KAH0812572.1"/>
    <property type="molecule type" value="Genomic_DNA"/>
</dbReference>
<protein>
    <submittedName>
        <fullName evidence="2">Uncharacterized protein</fullName>
    </submittedName>
</protein>
<accession>A0A8J6LA06</accession>
<sequence>MCGEKKETIEHLLNECVELRERDESREEILNEDGRGIGMDEKAEKASDRIASICRGCRSEPQLTLVEERGGEESRLTWSPASITIMSQGKSDVGHHRKQKRFTIGAIWTAITDGDAITCLIGCRGRQETRRLRRFASSREEEAAAALPESDPRMKVKAEGIPNRFFRLSPGPSGSFAGDKKPALAMERCQPTAAKKPPNKSSFERDHLCPFTLAHLECGGRGFGFATVNEVGGGGGAVQILCVPPNTLDVGSVAFKAMSTKSSSQQHQESEETVVAIESENYAPASVLCRFQTETPSIGQKQQKKRVQPRRRPPGPNVFRSARPTRGRLGVASSSSEQRTALSGNGRRYFRNTSKRVNVRRGEGPLRCLGFFDGEAEIHPLASSERSVGPTFYYLINTGGPDGAKFRFVRGRMTEVELLRILLIHRLRRVGIRLEGPTSERIERLFKEEMKVSYMNSLRKISMEYLLYLLVLVEDDGRAFWSPDGSSWRRSWLVYARQVNVLVEIVIFIDKKATRVVFGKFACLPPCRIDQNAAGESKRFCFGVHGTTSSASQTFRLERSSRRQVVTQVTPSGSVTRTENRLDRSDELVFYIIIYSACGESTAAVKVSRFCFSTTARKKIDELGEDEERIGSGNDCGTLTSRSSREEEDRGGSRPMPERVPDSVEMSPDECSCVGQFN</sequence>
<dbReference type="AlphaFoldDB" id="A0A8J6LA06"/>